<keyword evidence="4" id="KW-1185">Reference proteome</keyword>
<feature type="region of interest" description="Disordered" evidence="2">
    <location>
        <begin position="31"/>
        <end position="64"/>
    </location>
</feature>
<reference evidence="3 4" key="1">
    <citation type="submission" date="2022-10" db="EMBL/GenBank/DDBJ databases">
        <title>Description of Fervidibacillus gen. nov. in the family Fervidibacillaceae fam. nov. with two species, Fervidibacillus albus sp. nov., and Fervidibacillus halotolerans sp. nov., isolated from tidal flat sediments.</title>
        <authorList>
            <person name="Kwon K.K."/>
            <person name="Yang S.-H."/>
        </authorList>
    </citation>
    <scope>NUCLEOTIDE SEQUENCE [LARGE SCALE GENOMIC DNA]</scope>
    <source>
        <strain evidence="3 4">DSM 23332</strain>
    </source>
</reference>
<organism evidence="3 4">
    <name type="scientific">Pallidibacillus thermolactis</name>
    <dbReference type="NCBI Taxonomy" id="251051"/>
    <lineage>
        <taxon>Bacteria</taxon>
        <taxon>Bacillati</taxon>
        <taxon>Bacillota</taxon>
        <taxon>Bacilli</taxon>
        <taxon>Bacillales</taxon>
        <taxon>Bacillaceae</taxon>
        <taxon>Pallidibacillus</taxon>
    </lineage>
</organism>
<feature type="compositionally biased region" description="Basic and acidic residues" evidence="2">
    <location>
        <begin position="39"/>
        <end position="64"/>
    </location>
</feature>
<keyword evidence="1" id="KW-0175">Coiled coil</keyword>
<dbReference type="RefSeq" id="WP_263061694.1">
    <property type="nucleotide sequence ID" value="NZ_JAOUSE010000025.1"/>
</dbReference>
<name>A0ABT2WGL8_9BACI</name>
<accession>A0ABT2WGL8</accession>
<dbReference type="NCBIfam" id="NF040601">
    <property type="entry name" value="TerS_not_xtmA"/>
    <property type="match status" value="1"/>
</dbReference>
<evidence type="ECO:0000313" key="4">
    <source>
        <dbReference type="Proteomes" id="UP001208656"/>
    </source>
</evidence>
<protein>
    <submittedName>
        <fullName evidence="3">Phage terminase small subunit</fullName>
    </submittedName>
</protein>
<dbReference type="EMBL" id="JAOUSE010000025">
    <property type="protein sequence ID" value="MCU9594626.1"/>
    <property type="molecule type" value="Genomic_DNA"/>
</dbReference>
<evidence type="ECO:0000256" key="1">
    <source>
        <dbReference type="SAM" id="Coils"/>
    </source>
</evidence>
<evidence type="ECO:0000313" key="3">
    <source>
        <dbReference type="EMBL" id="MCU9594626.1"/>
    </source>
</evidence>
<gene>
    <name evidence="3" type="primary">terS</name>
    <name evidence="3" type="ORF">OEV82_09170</name>
</gene>
<evidence type="ECO:0000256" key="2">
    <source>
        <dbReference type="SAM" id="MobiDB-lite"/>
    </source>
</evidence>
<sequence length="251" mass="29081">MPNWDLIKKEWETSNITLKDLAEKHGVKLGTLKSRKSREKWSRGATKKDATKTKGLQPKKERDATTGKFVKGNKVAVGNKGNPNPVNKFTERNTAALKHGLFSRYIPKETLEIMGMLDEKDPTDLLWDQIMIQYAAIIRAQSIMFVTDKNEMIKELKKEKETENSSEIEYEFQFAWDRQATFLNAQSRAIAELRSSIKQFLELAHEQDERRLKLEKMQLNIEKTKAELDKLNDDSNDKPIEIVIKRKGENE</sequence>
<proteinExistence type="predicted"/>
<dbReference type="Proteomes" id="UP001208656">
    <property type="component" value="Unassembled WGS sequence"/>
</dbReference>
<comment type="caution">
    <text evidence="3">The sequence shown here is derived from an EMBL/GenBank/DDBJ whole genome shotgun (WGS) entry which is preliminary data.</text>
</comment>
<feature type="coiled-coil region" evidence="1">
    <location>
        <begin position="207"/>
        <end position="234"/>
    </location>
</feature>